<dbReference type="InterPro" id="IPR001890">
    <property type="entry name" value="RNA-binding_CRM"/>
</dbReference>
<dbReference type="SMART" id="SM01103">
    <property type="entry name" value="CRS1_YhbY"/>
    <property type="match status" value="1"/>
</dbReference>
<dbReference type="PANTHER" id="PTHR40065:SF3">
    <property type="entry name" value="RNA-BINDING PROTEIN YHBY"/>
    <property type="match status" value="1"/>
</dbReference>
<accession>A0A1M4YY25</accession>
<dbReference type="EMBL" id="FQVA01000001">
    <property type="protein sequence ID" value="SHF10640.1"/>
    <property type="molecule type" value="Genomic_DNA"/>
</dbReference>
<protein>
    <submittedName>
        <fullName evidence="4">RNA-binding protein</fullName>
    </submittedName>
</protein>
<evidence type="ECO:0000259" key="3">
    <source>
        <dbReference type="PROSITE" id="PS51295"/>
    </source>
</evidence>
<keyword evidence="5" id="KW-1185">Reference proteome</keyword>
<dbReference type="InterPro" id="IPR035920">
    <property type="entry name" value="YhbY-like_sf"/>
</dbReference>
<evidence type="ECO:0000256" key="2">
    <source>
        <dbReference type="PROSITE-ProRule" id="PRU00626"/>
    </source>
</evidence>
<dbReference type="GO" id="GO:0003723">
    <property type="term" value="F:RNA binding"/>
    <property type="evidence" value="ECO:0007669"/>
    <property type="project" value="UniProtKB-UniRule"/>
</dbReference>
<feature type="domain" description="CRM" evidence="3">
    <location>
        <begin position="17"/>
        <end position="113"/>
    </location>
</feature>
<sequence>MGRSRIDIHKVVMEYCMPLTADRKKALRTLGHNLKPVVTVAGKGLTEGVLEELNRALEDHELIKVKLMVADRELRHQVVGELCEKSGAELIQEIGKIALIFRQAQKPNPKLSNLLR</sequence>
<evidence type="ECO:0000313" key="5">
    <source>
        <dbReference type="Proteomes" id="UP000184170"/>
    </source>
</evidence>
<organism evidence="4 5">
    <name type="scientific">Microbulbifer donghaiensis</name>
    <dbReference type="NCBI Taxonomy" id="494016"/>
    <lineage>
        <taxon>Bacteria</taxon>
        <taxon>Pseudomonadati</taxon>
        <taxon>Pseudomonadota</taxon>
        <taxon>Gammaproteobacteria</taxon>
        <taxon>Cellvibrionales</taxon>
        <taxon>Microbulbiferaceae</taxon>
        <taxon>Microbulbifer</taxon>
    </lineage>
</organism>
<reference evidence="5" key="1">
    <citation type="submission" date="2016-11" db="EMBL/GenBank/DDBJ databases">
        <authorList>
            <person name="Varghese N."/>
            <person name="Submissions S."/>
        </authorList>
    </citation>
    <scope>NUCLEOTIDE SEQUENCE [LARGE SCALE GENOMIC DNA]</scope>
    <source>
        <strain evidence="5">CGMCC 1.7063</strain>
    </source>
</reference>
<evidence type="ECO:0000256" key="1">
    <source>
        <dbReference type="ARBA" id="ARBA00022884"/>
    </source>
</evidence>
<dbReference type="Pfam" id="PF01985">
    <property type="entry name" value="CRS1_YhbY"/>
    <property type="match status" value="1"/>
</dbReference>
<dbReference type="STRING" id="494016.SAMN04487965_1383"/>
<gene>
    <name evidence="4" type="ORF">SAMN04487965_1383</name>
</gene>
<dbReference type="Gene3D" id="3.30.110.60">
    <property type="entry name" value="YhbY-like"/>
    <property type="match status" value="1"/>
</dbReference>
<dbReference type="AlphaFoldDB" id="A0A1M4YY25"/>
<dbReference type="PANTHER" id="PTHR40065">
    <property type="entry name" value="RNA-BINDING PROTEIN YHBY"/>
    <property type="match status" value="1"/>
</dbReference>
<dbReference type="SUPFAM" id="SSF75471">
    <property type="entry name" value="YhbY-like"/>
    <property type="match status" value="1"/>
</dbReference>
<keyword evidence="1 2" id="KW-0694">RNA-binding</keyword>
<dbReference type="InterPro" id="IPR051925">
    <property type="entry name" value="RNA-binding_domain"/>
</dbReference>
<dbReference type="Proteomes" id="UP000184170">
    <property type="component" value="Unassembled WGS sequence"/>
</dbReference>
<dbReference type="PROSITE" id="PS51295">
    <property type="entry name" value="CRM"/>
    <property type="match status" value="1"/>
</dbReference>
<name>A0A1M4YY25_9GAMM</name>
<evidence type="ECO:0000313" key="4">
    <source>
        <dbReference type="EMBL" id="SHF10640.1"/>
    </source>
</evidence>
<proteinExistence type="predicted"/>